<dbReference type="InterPro" id="IPR050491">
    <property type="entry name" value="AmpC-like"/>
</dbReference>
<dbReference type="RefSeq" id="WP_109659707.1">
    <property type="nucleotide sequence ID" value="NZ_QGEG01000001.1"/>
</dbReference>
<gene>
    <name evidence="4" type="ORF">DKG77_02065</name>
</gene>
<proteinExistence type="predicted"/>
<dbReference type="Gene3D" id="3.40.710.10">
    <property type="entry name" value="DD-peptidase/beta-lactamase superfamily"/>
    <property type="match status" value="1"/>
</dbReference>
<dbReference type="AlphaFoldDB" id="A0A316L3Z5"/>
<organism evidence="4 5">
    <name type="scientific">Flagellimonas aquimarina</name>
    <dbReference type="NCBI Taxonomy" id="2201895"/>
    <lineage>
        <taxon>Bacteria</taxon>
        <taxon>Pseudomonadati</taxon>
        <taxon>Bacteroidota</taxon>
        <taxon>Flavobacteriia</taxon>
        <taxon>Flavobacteriales</taxon>
        <taxon>Flavobacteriaceae</taxon>
        <taxon>Flagellimonas</taxon>
    </lineage>
</organism>
<feature type="signal peptide" evidence="1">
    <location>
        <begin position="1"/>
        <end position="22"/>
    </location>
</feature>
<dbReference type="Pfam" id="PF00144">
    <property type="entry name" value="Beta-lactamase"/>
    <property type="match status" value="1"/>
</dbReference>
<sequence length="506" mass="57461">MRNNIYLPLFFLTLVLNQALNAQQKTNSKKLDAMIVQGIQDWKVPGLAAIVVKDGDVVFQKTYGVKNLETKEKVDGNTLFNMASTTKAVVAIAMGMLVDEGKLNWDDKVVDHLPYFKLSDPLTTADARIKDLFTHNLGIGNADALWIVDSVSTRETIRKFQFAKKTYPLRGGFTYQNIMYAVAGEVIATVSGKPWNQFVKERIFNPLEMTRTQALAKDVFGAGNYVTPYLDDNEDGLVEVDYGFSDQIGPAGMICSTPNDISNYLTFLVNDGVYKSDTLVKPKTFKYLFEPQSFLGSNGTYPTNPLTKPNWNTYGIGWFQQDYKGHKLDFHTGSLFGLVAIAGVMHDKNVAVYVFANLDHAELRHAIMYKALDLYGFNDDSRDWHTEVFKLYQGFKKEHIENTEKKISERAKNTKPSLPLEAYEGSYTNDMLGTVVVTVQDNALQTNFNDFITYETTHWHYDTFITNKDPRFREKLLIRFELNTDGKVNQLDFMSEVFTKANKEDD</sequence>
<dbReference type="InterPro" id="IPR001466">
    <property type="entry name" value="Beta-lactam-related"/>
</dbReference>
<accession>A0A316L3Z5</accession>
<dbReference type="Pfam" id="PF11954">
    <property type="entry name" value="DUF3471"/>
    <property type="match status" value="1"/>
</dbReference>
<keyword evidence="1" id="KW-0732">Signal</keyword>
<dbReference type="InterPro" id="IPR012338">
    <property type="entry name" value="Beta-lactam/transpept-like"/>
</dbReference>
<dbReference type="Proteomes" id="UP000245762">
    <property type="component" value="Unassembled WGS sequence"/>
</dbReference>
<comment type="caution">
    <text evidence="4">The sequence shown here is derived from an EMBL/GenBank/DDBJ whole genome shotgun (WGS) entry which is preliminary data.</text>
</comment>
<keyword evidence="5" id="KW-1185">Reference proteome</keyword>
<feature type="domain" description="Peptidase S12 Pab87-related C-terminal" evidence="3">
    <location>
        <begin position="410"/>
        <end position="494"/>
    </location>
</feature>
<dbReference type="OrthoDB" id="1522765at2"/>
<dbReference type="GO" id="GO:0016787">
    <property type="term" value="F:hydrolase activity"/>
    <property type="evidence" value="ECO:0007669"/>
    <property type="project" value="UniProtKB-KW"/>
</dbReference>
<evidence type="ECO:0000259" key="3">
    <source>
        <dbReference type="Pfam" id="PF11954"/>
    </source>
</evidence>
<dbReference type="SUPFAM" id="SSF56601">
    <property type="entry name" value="beta-lactamase/transpeptidase-like"/>
    <property type="match status" value="1"/>
</dbReference>
<dbReference type="Gene3D" id="2.40.128.600">
    <property type="match status" value="1"/>
</dbReference>
<evidence type="ECO:0000313" key="5">
    <source>
        <dbReference type="Proteomes" id="UP000245762"/>
    </source>
</evidence>
<evidence type="ECO:0000259" key="2">
    <source>
        <dbReference type="Pfam" id="PF00144"/>
    </source>
</evidence>
<keyword evidence="4" id="KW-0378">Hydrolase</keyword>
<dbReference type="PANTHER" id="PTHR46825:SF15">
    <property type="entry name" value="BETA-LACTAMASE-RELATED DOMAIN-CONTAINING PROTEIN"/>
    <property type="match status" value="1"/>
</dbReference>
<protein>
    <submittedName>
        <fullName evidence="4">Serine hydrolase</fullName>
    </submittedName>
</protein>
<feature type="domain" description="Beta-lactamase-related" evidence="2">
    <location>
        <begin position="32"/>
        <end position="365"/>
    </location>
</feature>
<dbReference type="InterPro" id="IPR021860">
    <property type="entry name" value="Peptidase_S12_Pab87-rel_C"/>
</dbReference>
<dbReference type="PANTHER" id="PTHR46825">
    <property type="entry name" value="D-ALANYL-D-ALANINE-CARBOXYPEPTIDASE/ENDOPEPTIDASE AMPH"/>
    <property type="match status" value="1"/>
</dbReference>
<evidence type="ECO:0000313" key="4">
    <source>
        <dbReference type="EMBL" id="PWL39639.1"/>
    </source>
</evidence>
<dbReference type="EMBL" id="QGEG01000001">
    <property type="protein sequence ID" value="PWL39639.1"/>
    <property type="molecule type" value="Genomic_DNA"/>
</dbReference>
<reference evidence="4 5" key="1">
    <citation type="submission" date="2018-05" db="EMBL/GenBank/DDBJ databases">
        <title>Complete genome sequence of Flagellimonas aquimarina ECD12 isolated from seaweed Ecklonia cava.</title>
        <authorList>
            <person name="Choi S."/>
            <person name="Seong C."/>
        </authorList>
    </citation>
    <scope>NUCLEOTIDE SEQUENCE [LARGE SCALE GENOMIC DNA]</scope>
    <source>
        <strain evidence="4 5">ECD12</strain>
    </source>
</reference>
<feature type="chain" id="PRO_5016380724" evidence="1">
    <location>
        <begin position="23"/>
        <end position="506"/>
    </location>
</feature>
<name>A0A316L3Z5_9FLAO</name>
<evidence type="ECO:0000256" key="1">
    <source>
        <dbReference type="SAM" id="SignalP"/>
    </source>
</evidence>